<comment type="caution">
    <text evidence="9">Lacks conserved residue(s) required for the propagation of feature annotation.</text>
</comment>
<proteinExistence type="predicted"/>
<dbReference type="Gene3D" id="3.40.390.10">
    <property type="entry name" value="Collagenase (Catalytic Domain)"/>
    <property type="match status" value="1"/>
</dbReference>
<evidence type="ECO:0000313" key="12">
    <source>
        <dbReference type="EMBL" id="ROT68576.1"/>
    </source>
</evidence>
<name>A0A3R7PJH7_PENVA</name>
<keyword evidence="8" id="KW-1015">Disulfide bond</keyword>
<keyword evidence="6" id="KW-0862">Zinc</keyword>
<accession>A0A3R7PJH7</accession>
<keyword evidence="10" id="KW-0812">Transmembrane</keyword>
<evidence type="ECO:0000256" key="10">
    <source>
        <dbReference type="SAM" id="Phobius"/>
    </source>
</evidence>
<dbReference type="InterPro" id="IPR000742">
    <property type="entry name" value="EGF"/>
</dbReference>
<reference evidence="12 13" key="1">
    <citation type="submission" date="2018-04" db="EMBL/GenBank/DDBJ databases">
        <authorList>
            <person name="Zhang X."/>
            <person name="Yuan J."/>
            <person name="Li F."/>
            <person name="Xiang J."/>
        </authorList>
    </citation>
    <scope>NUCLEOTIDE SEQUENCE [LARGE SCALE GENOMIC DNA]</scope>
    <source>
        <tissue evidence="12">Muscle</tissue>
    </source>
</reference>
<evidence type="ECO:0000256" key="9">
    <source>
        <dbReference type="PROSITE-ProRule" id="PRU01211"/>
    </source>
</evidence>
<evidence type="ECO:0000259" key="11">
    <source>
        <dbReference type="PROSITE" id="PS51864"/>
    </source>
</evidence>
<evidence type="ECO:0000256" key="8">
    <source>
        <dbReference type="ARBA" id="ARBA00023157"/>
    </source>
</evidence>
<keyword evidence="4" id="KW-0479">Metal-binding</keyword>
<feature type="transmembrane region" description="Helical" evidence="10">
    <location>
        <begin position="322"/>
        <end position="344"/>
    </location>
</feature>
<dbReference type="Proteomes" id="UP000283509">
    <property type="component" value="Unassembled WGS sequence"/>
</dbReference>
<dbReference type="PANTHER" id="PTHR10127:SF850">
    <property type="entry name" value="METALLOENDOPEPTIDASE"/>
    <property type="match status" value="1"/>
</dbReference>
<dbReference type="EMBL" id="QCYY01002655">
    <property type="protein sequence ID" value="ROT68576.1"/>
    <property type="molecule type" value="Genomic_DNA"/>
</dbReference>
<dbReference type="GO" id="GO:0046872">
    <property type="term" value="F:metal ion binding"/>
    <property type="evidence" value="ECO:0007669"/>
    <property type="project" value="UniProtKB-KW"/>
</dbReference>
<dbReference type="GO" id="GO:0004222">
    <property type="term" value="F:metalloendopeptidase activity"/>
    <property type="evidence" value="ECO:0007669"/>
    <property type="project" value="InterPro"/>
</dbReference>
<dbReference type="PROSITE" id="PS00022">
    <property type="entry name" value="EGF_1"/>
    <property type="match status" value="1"/>
</dbReference>
<gene>
    <name evidence="12" type="ORF">C7M84_013259</name>
</gene>
<dbReference type="OrthoDB" id="291007at2759"/>
<evidence type="ECO:0000256" key="7">
    <source>
        <dbReference type="ARBA" id="ARBA00023049"/>
    </source>
</evidence>
<evidence type="ECO:0000313" key="13">
    <source>
        <dbReference type="Proteomes" id="UP000283509"/>
    </source>
</evidence>
<keyword evidence="10" id="KW-1133">Transmembrane helix</keyword>
<keyword evidence="5" id="KW-0378">Hydrolase</keyword>
<reference evidence="12 13" key="2">
    <citation type="submission" date="2019-01" db="EMBL/GenBank/DDBJ databases">
        <title>The decoding of complex shrimp genome reveals the adaptation for benthos swimmer, frequently molting mechanism and breeding impact on genome.</title>
        <authorList>
            <person name="Sun Y."/>
            <person name="Gao Y."/>
            <person name="Yu Y."/>
        </authorList>
    </citation>
    <scope>NUCLEOTIDE SEQUENCE [LARGE SCALE GENOMIC DNA]</scope>
    <source>
        <tissue evidence="12">Muscle</tissue>
    </source>
</reference>
<keyword evidence="3" id="KW-0645">Protease</keyword>
<dbReference type="AlphaFoldDB" id="A0A3R7PJH7"/>
<dbReference type="GO" id="GO:0006508">
    <property type="term" value="P:proteolysis"/>
    <property type="evidence" value="ECO:0007669"/>
    <property type="project" value="UniProtKB-KW"/>
</dbReference>
<dbReference type="PANTHER" id="PTHR10127">
    <property type="entry name" value="DISCOIDIN, CUB, EGF, LAMININ , AND ZINC METALLOPROTEASE DOMAIN CONTAINING"/>
    <property type="match status" value="1"/>
</dbReference>
<dbReference type="InterPro" id="IPR001506">
    <property type="entry name" value="Peptidase_M12A"/>
</dbReference>
<dbReference type="PROSITE" id="PS51864">
    <property type="entry name" value="ASTACIN"/>
    <property type="match status" value="1"/>
</dbReference>
<dbReference type="Pfam" id="PF01400">
    <property type="entry name" value="Astacin"/>
    <property type="match status" value="1"/>
</dbReference>
<comment type="cofactor">
    <cofactor evidence="1">
        <name>Zn(2+)</name>
        <dbReference type="ChEBI" id="CHEBI:29105"/>
    </cofactor>
</comment>
<keyword evidence="13" id="KW-1185">Reference proteome</keyword>
<sequence>MHYYAQGFTLNGHNTIVTKDPRFQAAIGQREGLSHMDKLIVNTMYGCTAKLLGPCGQASDPCQNNGYLKSDCSCECPQGTSGTFCETVGTPITVDAILYFNTEIVTTEKTISTVNYPSAFPHDSDFVKWIIAPACNEVKITFQSFDVYQATTLSINGVNTLACWYDALEIRTTNTTVGQCLFLSICSLSQLLAFPLLPFHFLSSSTPPLSNYSLLSSIISKLLPFAPLAPFLLPYPRSFPSTLFLSPLCFPPPRISLPRTPLLLHHSSPSSSVSPVSSSSFCSPSLLFLLPSPRLPVASSISFIPFLSPPPSTSPFPPSVRLFLLASSSLYFLLLSSSLFLCLLPRRVPPRILPPLRSTSSAWRALFTSSCVS</sequence>
<dbReference type="Gene3D" id="2.60.120.290">
    <property type="entry name" value="Spermadhesin, CUB domain"/>
    <property type="match status" value="1"/>
</dbReference>
<organism evidence="12 13">
    <name type="scientific">Penaeus vannamei</name>
    <name type="common">Whiteleg shrimp</name>
    <name type="synonym">Litopenaeus vannamei</name>
    <dbReference type="NCBI Taxonomy" id="6689"/>
    <lineage>
        <taxon>Eukaryota</taxon>
        <taxon>Metazoa</taxon>
        <taxon>Ecdysozoa</taxon>
        <taxon>Arthropoda</taxon>
        <taxon>Crustacea</taxon>
        <taxon>Multicrustacea</taxon>
        <taxon>Malacostraca</taxon>
        <taxon>Eumalacostraca</taxon>
        <taxon>Eucarida</taxon>
        <taxon>Decapoda</taxon>
        <taxon>Dendrobranchiata</taxon>
        <taxon>Penaeoidea</taxon>
        <taxon>Penaeidae</taxon>
        <taxon>Penaeus</taxon>
    </lineage>
</organism>
<evidence type="ECO:0000256" key="3">
    <source>
        <dbReference type="ARBA" id="ARBA00022670"/>
    </source>
</evidence>
<dbReference type="SUPFAM" id="SSF49854">
    <property type="entry name" value="Spermadhesin, CUB domain"/>
    <property type="match status" value="1"/>
</dbReference>
<protein>
    <recommendedName>
        <fullName evidence="11">Peptidase M12A domain-containing protein</fullName>
    </recommendedName>
</protein>
<evidence type="ECO:0000256" key="5">
    <source>
        <dbReference type="ARBA" id="ARBA00022801"/>
    </source>
</evidence>
<keyword evidence="7" id="KW-0482">Metalloprotease</keyword>
<evidence type="ECO:0000256" key="4">
    <source>
        <dbReference type="ARBA" id="ARBA00022723"/>
    </source>
</evidence>
<feature type="transmembrane region" description="Helical" evidence="10">
    <location>
        <begin position="181"/>
        <end position="202"/>
    </location>
</feature>
<dbReference type="InterPro" id="IPR000859">
    <property type="entry name" value="CUB_dom"/>
</dbReference>
<dbReference type="InterPro" id="IPR035914">
    <property type="entry name" value="Sperma_CUB_dom_sf"/>
</dbReference>
<evidence type="ECO:0000256" key="6">
    <source>
        <dbReference type="ARBA" id="ARBA00022833"/>
    </source>
</evidence>
<dbReference type="Pfam" id="PF00431">
    <property type="entry name" value="CUB"/>
    <property type="match status" value="1"/>
</dbReference>
<keyword evidence="2" id="KW-0245">EGF-like domain</keyword>
<comment type="caution">
    <text evidence="12">The sequence shown here is derived from an EMBL/GenBank/DDBJ whole genome shotgun (WGS) entry which is preliminary data.</text>
</comment>
<keyword evidence="10" id="KW-0472">Membrane</keyword>
<dbReference type="InterPro" id="IPR024079">
    <property type="entry name" value="MetalloPept_cat_dom_sf"/>
</dbReference>
<evidence type="ECO:0000256" key="2">
    <source>
        <dbReference type="ARBA" id="ARBA00022536"/>
    </source>
</evidence>
<feature type="domain" description="Peptidase M12A" evidence="11">
    <location>
        <begin position="1"/>
        <end position="48"/>
    </location>
</feature>
<evidence type="ECO:0000256" key="1">
    <source>
        <dbReference type="ARBA" id="ARBA00001947"/>
    </source>
</evidence>